<dbReference type="EMBL" id="LXQA010340901">
    <property type="protein sequence ID" value="MCI45221.1"/>
    <property type="molecule type" value="Genomic_DNA"/>
</dbReference>
<proteinExistence type="predicted"/>
<evidence type="ECO:0000313" key="1">
    <source>
        <dbReference type="EMBL" id="MCI45221.1"/>
    </source>
</evidence>
<accession>A0A392S8L0</accession>
<protein>
    <submittedName>
        <fullName evidence="1">Uncharacterized protein</fullName>
    </submittedName>
</protein>
<organism evidence="1 2">
    <name type="scientific">Trifolium medium</name>
    <dbReference type="NCBI Taxonomy" id="97028"/>
    <lineage>
        <taxon>Eukaryota</taxon>
        <taxon>Viridiplantae</taxon>
        <taxon>Streptophyta</taxon>
        <taxon>Embryophyta</taxon>
        <taxon>Tracheophyta</taxon>
        <taxon>Spermatophyta</taxon>
        <taxon>Magnoliopsida</taxon>
        <taxon>eudicotyledons</taxon>
        <taxon>Gunneridae</taxon>
        <taxon>Pentapetalae</taxon>
        <taxon>rosids</taxon>
        <taxon>fabids</taxon>
        <taxon>Fabales</taxon>
        <taxon>Fabaceae</taxon>
        <taxon>Papilionoideae</taxon>
        <taxon>50 kb inversion clade</taxon>
        <taxon>NPAAA clade</taxon>
        <taxon>Hologalegina</taxon>
        <taxon>IRL clade</taxon>
        <taxon>Trifolieae</taxon>
        <taxon>Trifolium</taxon>
    </lineage>
</organism>
<feature type="non-terminal residue" evidence="1">
    <location>
        <position position="1"/>
    </location>
</feature>
<sequence>DDVKSDPPSATAPSNRFVNAPISHRSTRSDITLSDLTLSAISLRSNRSDITLFDLTLGEKMVGGGYF</sequence>
<evidence type="ECO:0000313" key="2">
    <source>
        <dbReference type="Proteomes" id="UP000265520"/>
    </source>
</evidence>
<dbReference type="AlphaFoldDB" id="A0A392S8L0"/>
<keyword evidence="2" id="KW-1185">Reference proteome</keyword>
<dbReference type="Proteomes" id="UP000265520">
    <property type="component" value="Unassembled WGS sequence"/>
</dbReference>
<name>A0A392S8L0_9FABA</name>
<comment type="caution">
    <text evidence="1">The sequence shown here is derived from an EMBL/GenBank/DDBJ whole genome shotgun (WGS) entry which is preliminary data.</text>
</comment>
<reference evidence="1 2" key="1">
    <citation type="journal article" date="2018" name="Front. Plant Sci.">
        <title>Red Clover (Trifolium pratense) and Zigzag Clover (T. medium) - A Picture of Genomic Similarities and Differences.</title>
        <authorList>
            <person name="Dluhosova J."/>
            <person name="Istvanek J."/>
            <person name="Nedelnik J."/>
            <person name="Repkova J."/>
        </authorList>
    </citation>
    <scope>NUCLEOTIDE SEQUENCE [LARGE SCALE GENOMIC DNA]</scope>
    <source>
        <strain evidence="2">cv. 10/8</strain>
        <tissue evidence="1">Leaf</tissue>
    </source>
</reference>